<gene>
    <name evidence="1" type="ordered locus">FRAAL5393</name>
</gene>
<dbReference type="KEGG" id="fal:FRAAL5393"/>
<protein>
    <submittedName>
        <fullName evidence="1">Uncharacterized protein</fullName>
    </submittedName>
</protein>
<name>Q0RET0_FRAAA</name>
<sequence>MIGTGGAVEAIVSCLAIRDGIAPPTINCLRPLDPEMNFVAVRASTTTSTMTKYRSLAR</sequence>
<keyword evidence="2" id="KW-1185">Reference proteome</keyword>
<dbReference type="STRING" id="326424.FRAAL5393"/>
<dbReference type="HOGENOM" id="CLU_2972837_0_0_11"/>
<dbReference type="EMBL" id="CT573213">
    <property type="protein sequence ID" value="CAJ64026.1"/>
    <property type="molecule type" value="Genomic_DNA"/>
</dbReference>
<proteinExistence type="predicted"/>
<organism evidence="1 2">
    <name type="scientific">Frankia alni (strain DSM 45986 / CECT 9034 / ACN14a)</name>
    <dbReference type="NCBI Taxonomy" id="326424"/>
    <lineage>
        <taxon>Bacteria</taxon>
        <taxon>Bacillati</taxon>
        <taxon>Actinomycetota</taxon>
        <taxon>Actinomycetes</taxon>
        <taxon>Frankiales</taxon>
        <taxon>Frankiaceae</taxon>
        <taxon>Frankia</taxon>
    </lineage>
</organism>
<dbReference type="Proteomes" id="UP000000657">
    <property type="component" value="Chromosome"/>
</dbReference>
<reference evidence="1 2" key="1">
    <citation type="journal article" date="2007" name="Genome Res.">
        <title>Genome characteristics of facultatively symbiotic Frankia sp. strains reflect host range and host plant biogeography.</title>
        <authorList>
            <person name="Normand P."/>
            <person name="Lapierre P."/>
            <person name="Tisa L.S."/>
            <person name="Gogarten J.P."/>
            <person name="Alloisio N."/>
            <person name="Bagnarol E."/>
            <person name="Bassi C.A."/>
            <person name="Berry A.M."/>
            <person name="Bickhart D.M."/>
            <person name="Choisne N."/>
            <person name="Couloux A."/>
            <person name="Cournoyer B."/>
            <person name="Cruveiller S."/>
            <person name="Daubin V."/>
            <person name="Demange N."/>
            <person name="Francino M.P."/>
            <person name="Goltsman E."/>
            <person name="Huang Y."/>
            <person name="Kopp O.R."/>
            <person name="Labarre L."/>
            <person name="Lapidus A."/>
            <person name="Lavire C."/>
            <person name="Marechal J."/>
            <person name="Martinez M."/>
            <person name="Mastronunzio J.E."/>
            <person name="Mullin B.C."/>
            <person name="Niemann J."/>
            <person name="Pujic P."/>
            <person name="Rawnsley T."/>
            <person name="Rouy Z."/>
            <person name="Schenowitz C."/>
            <person name="Sellstedt A."/>
            <person name="Tavares F."/>
            <person name="Tomkins J.P."/>
            <person name="Vallenet D."/>
            <person name="Valverde C."/>
            <person name="Wall L.G."/>
            <person name="Wang Y."/>
            <person name="Medigue C."/>
            <person name="Benson D.R."/>
        </authorList>
    </citation>
    <scope>NUCLEOTIDE SEQUENCE [LARGE SCALE GENOMIC DNA]</scope>
    <source>
        <strain evidence="2">DSM 45986 / CECT 9034 / ACN14a</strain>
    </source>
</reference>
<evidence type="ECO:0000313" key="1">
    <source>
        <dbReference type="EMBL" id="CAJ64026.1"/>
    </source>
</evidence>
<evidence type="ECO:0000313" key="2">
    <source>
        <dbReference type="Proteomes" id="UP000000657"/>
    </source>
</evidence>
<dbReference type="AlphaFoldDB" id="Q0RET0"/>
<accession>Q0RET0</accession>